<dbReference type="PANTHER" id="PTHR21039:SF0">
    <property type="entry name" value="HISTIDINOL-PHOSPHATASE"/>
    <property type="match status" value="1"/>
</dbReference>
<dbReference type="GO" id="GO:0005737">
    <property type="term" value="C:cytoplasm"/>
    <property type="evidence" value="ECO:0007669"/>
    <property type="project" value="TreeGrafter"/>
</dbReference>
<dbReference type="InterPro" id="IPR016195">
    <property type="entry name" value="Pol/histidinol_Pase-like"/>
</dbReference>
<organism evidence="2">
    <name type="scientific">freshwater metagenome</name>
    <dbReference type="NCBI Taxonomy" id="449393"/>
    <lineage>
        <taxon>unclassified sequences</taxon>
        <taxon>metagenomes</taxon>
        <taxon>ecological metagenomes</taxon>
    </lineage>
</organism>
<gene>
    <name evidence="2" type="ORF">UFOPK2958_01184</name>
</gene>
<dbReference type="EMBL" id="CAFAAB010000153">
    <property type="protein sequence ID" value="CAB4790915.1"/>
    <property type="molecule type" value="Genomic_DNA"/>
</dbReference>
<dbReference type="PANTHER" id="PTHR21039">
    <property type="entry name" value="HISTIDINOL PHOSPHATASE-RELATED"/>
    <property type="match status" value="1"/>
</dbReference>
<protein>
    <submittedName>
        <fullName evidence="2">Unannotated protein</fullName>
    </submittedName>
</protein>
<dbReference type="SUPFAM" id="SSF89550">
    <property type="entry name" value="PHP domain-like"/>
    <property type="match status" value="1"/>
</dbReference>
<dbReference type="GO" id="GO:0004401">
    <property type="term" value="F:histidinol-phosphatase activity"/>
    <property type="evidence" value="ECO:0007669"/>
    <property type="project" value="InterPro"/>
</dbReference>
<dbReference type="InterPro" id="IPR010140">
    <property type="entry name" value="Histidinol_P_phosphatase_HisJ"/>
</dbReference>
<evidence type="ECO:0000313" key="2">
    <source>
        <dbReference type="EMBL" id="CAB4790915.1"/>
    </source>
</evidence>
<evidence type="ECO:0000256" key="1">
    <source>
        <dbReference type="ARBA" id="ARBA00022801"/>
    </source>
</evidence>
<dbReference type="AlphaFoldDB" id="A0A6J6X4K2"/>
<proteinExistence type="predicted"/>
<dbReference type="GO" id="GO:0000105">
    <property type="term" value="P:L-histidine biosynthetic process"/>
    <property type="evidence" value="ECO:0007669"/>
    <property type="project" value="InterPro"/>
</dbReference>
<keyword evidence="1" id="KW-0378">Hydrolase</keyword>
<name>A0A6J6X4K2_9ZZZZ</name>
<reference evidence="2" key="1">
    <citation type="submission" date="2020-05" db="EMBL/GenBank/DDBJ databases">
        <authorList>
            <person name="Chiriac C."/>
            <person name="Salcher M."/>
            <person name="Ghai R."/>
            <person name="Kavagutti S V."/>
        </authorList>
    </citation>
    <scope>NUCLEOTIDE SEQUENCE</scope>
</reference>
<accession>A0A6J6X4K2</accession>
<sequence>MAHPDLIKVAGRVVDDPAPWWDAMSQAALKADVSIECSSAGWFKPMGEQYPAEGFLERLVRGGATFTMASDAHQSERVGARANDIATMLERHGVHELATYEGRQRVMKPLRSH</sequence>
<dbReference type="Gene3D" id="3.20.20.140">
    <property type="entry name" value="Metal-dependent hydrolases"/>
    <property type="match status" value="1"/>
</dbReference>